<proteinExistence type="predicted"/>
<evidence type="ECO:0000313" key="3">
    <source>
        <dbReference type="EMBL" id="KAJ4820372.1"/>
    </source>
</evidence>
<dbReference type="Pfam" id="PF13968">
    <property type="entry name" value="DUF4220"/>
    <property type="match status" value="1"/>
</dbReference>
<keyword evidence="1" id="KW-0472">Membrane</keyword>
<evidence type="ECO:0000256" key="1">
    <source>
        <dbReference type="SAM" id="Phobius"/>
    </source>
</evidence>
<organism evidence="3 4">
    <name type="scientific">Rhynchospora pubera</name>
    <dbReference type="NCBI Taxonomy" id="906938"/>
    <lineage>
        <taxon>Eukaryota</taxon>
        <taxon>Viridiplantae</taxon>
        <taxon>Streptophyta</taxon>
        <taxon>Embryophyta</taxon>
        <taxon>Tracheophyta</taxon>
        <taxon>Spermatophyta</taxon>
        <taxon>Magnoliopsida</taxon>
        <taxon>Liliopsida</taxon>
        <taxon>Poales</taxon>
        <taxon>Cyperaceae</taxon>
        <taxon>Cyperoideae</taxon>
        <taxon>Rhynchosporeae</taxon>
        <taxon>Rhynchospora</taxon>
    </lineage>
</organism>
<protein>
    <recommendedName>
        <fullName evidence="2">DUF4220 domain-containing protein</fullName>
    </recommendedName>
</protein>
<dbReference type="Proteomes" id="UP001140206">
    <property type="component" value="Chromosome 1"/>
</dbReference>
<feature type="transmembrane region" description="Helical" evidence="1">
    <location>
        <begin position="22"/>
        <end position="40"/>
    </location>
</feature>
<name>A0AAV8HRX1_9POAL</name>
<dbReference type="InterPro" id="IPR007658">
    <property type="entry name" value="DUF594"/>
</dbReference>
<dbReference type="InterPro" id="IPR025315">
    <property type="entry name" value="DUF4220"/>
</dbReference>
<feature type="transmembrane region" description="Helical" evidence="1">
    <location>
        <begin position="118"/>
        <end position="138"/>
    </location>
</feature>
<keyword evidence="1" id="KW-0812">Transmembrane</keyword>
<evidence type="ECO:0000259" key="2">
    <source>
        <dbReference type="Pfam" id="PF13968"/>
    </source>
</evidence>
<feature type="transmembrane region" description="Helical" evidence="1">
    <location>
        <begin position="52"/>
        <end position="75"/>
    </location>
</feature>
<feature type="transmembrane region" description="Helical" evidence="1">
    <location>
        <begin position="144"/>
        <end position="163"/>
    </location>
</feature>
<gene>
    <name evidence="3" type="ORF">LUZ62_032938</name>
</gene>
<sequence>MNTLEMNNVLEKAKILWNKEQIKVLIMLSLTLQIILLFCAPLRKRIRDKRLLILLWLAYLGADYVATLTLGSILANRFHNAGADLPGQSLTAFWAPFLLIHLGGPYDITSYSIEDNELWLRHLLSFVVQVSTALLVLVQSTLQTSRLLVPSMLIFIVGMIKFGERTLALRAASMQRIKHLTDLYSSNLILTHEIDSSHGEEKLILQGYVSFCILRPHIVKTYFIEPKVRHDFVIDHVNRDFKLIGVELSILYDILHTKAIFIHQMRGEESAEVSDILEKTVINHIKNFIEPGMSPEGFPELLRKMRSSWITNTLDRYQLHEIKNVMKGKGFGECVIAWHMATDMCYFASNNAPGDNEEGRRREAIYRVSNYMMYLILERSSMMPPGFAELTTVRTVQTLKGSNIFSTGHPDSRQARVSLYEAIVGNVTPEYWPRCADTAFPLVLNLLRRLKQIVEKTREQRQWEVIRDVWMEMLTYAAVHCSRTEHFRSLSRGGELLTHYWLLLAHYGIMEENNANIGRRFIRF</sequence>
<dbReference type="PANTHER" id="PTHR31325">
    <property type="entry name" value="OS01G0798800 PROTEIN-RELATED"/>
    <property type="match status" value="1"/>
</dbReference>
<dbReference type="Pfam" id="PF04578">
    <property type="entry name" value="DUF594"/>
    <property type="match status" value="1"/>
</dbReference>
<keyword evidence="1" id="KW-1133">Transmembrane helix</keyword>
<comment type="caution">
    <text evidence="3">The sequence shown here is derived from an EMBL/GenBank/DDBJ whole genome shotgun (WGS) entry which is preliminary data.</text>
</comment>
<keyword evidence="4" id="KW-1185">Reference proteome</keyword>
<evidence type="ECO:0000313" key="4">
    <source>
        <dbReference type="Proteomes" id="UP001140206"/>
    </source>
</evidence>
<dbReference type="EMBL" id="JAMFTS010000001">
    <property type="protein sequence ID" value="KAJ4820372.1"/>
    <property type="molecule type" value="Genomic_DNA"/>
</dbReference>
<reference evidence="3" key="1">
    <citation type="submission" date="2022-08" db="EMBL/GenBank/DDBJ databases">
        <authorList>
            <person name="Marques A."/>
        </authorList>
    </citation>
    <scope>NUCLEOTIDE SEQUENCE</scope>
    <source>
        <strain evidence="3">RhyPub2mFocal</strain>
        <tissue evidence="3">Leaves</tissue>
    </source>
</reference>
<accession>A0AAV8HRX1</accession>
<dbReference type="AlphaFoldDB" id="A0AAV8HRX1"/>
<feature type="domain" description="DUF4220" evidence="2">
    <location>
        <begin position="56"/>
        <end position="265"/>
    </location>
</feature>